<sequence length="137" mass="14959">MSGVHLIIERAQRKHGPTRNDQISGFDSVTELSSSTSVLKIRQSEEVVRFSSVAPAPSKDFLTMTVHGNEDEYHCILDVVPISATNITRRSSNCILPSTSVSTIDNVRASKATRDDICRIFGEDALAKVLALSPESE</sequence>
<keyword evidence="2" id="KW-1185">Reference proteome</keyword>
<name>A0ABN7SHN5_OIKDI</name>
<evidence type="ECO:0000313" key="2">
    <source>
        <dbReference type="Proteomes" id="UP001158576"/>
    </source>
</evidence>
<proteinExistence type="predicted"/>
<protein>
    <submittedName>
        <fullName evidence="1">Oidioi.mRNA.OKI2018_I69.XSR.g16943.t1.cds</fullName>
    </submittedName>
</protein>
<reference evidence="1 2" key="1">
    <citation type="submission" date="2021-04" db="EMBL/GenBank/DDBJ databases">
        <authorList>
            <person name="Bliznina A."/>
        </authorList>
    </citation>
    <scope>NUCLEOTIDE SEQUENCE [LARGE SCALE GENOMIC DNA]</scope>
</reference>
<accession>A0ABN7SHN5</accession>
<dbReference type="Proteomes" id="UP001158576">
    <property type="component" value="Chromosome XSR"/>
</dbReference>
<evidence type="ECO:0000313" key="1">
    <source>
        <dbReference type="EMBL" id="CAG5100310.1"/>
    </source>
</evidence>
<dbReference type="EMBL" id="OU015569">
    <property type="protein sequence ID" value="CAG5100310.1"/>
    <property type="molecule type" value="Genomic_DNA"/>
</dbReference>
<gene>
    <name evidence="1" type="ORF">OKIOD_LOCUS8501</name>
</gene>
<organism evidence="1 2">
    <name type="scientific">Oikopleura dioica</name>
    <name type="common">Tunicate</name>
    <dbReference type="NCBI Taxonomy" id="34765"/>
    <lineage>
        <taxon>Eukaryota</taxon>
        <taxon>Metazoa</taxon>
        <taxon>Chordata</taxon>
        <taxon>Tunicata</taxon>
        <taxon>Appendicularia</taxon>
        <taxon>Copelata</taxon>
        <taxon>Oikopleuridae</taxon>
        <taxon>Oikopleura</taxon>
    </lineage>
</organism>